<dbReference type="InterPro" id="IPR028987">
    <property type="entry name" value="ATP_synth_B-like_membr_sf"/>
</dbReference>
<evidence type="ECO:0000256" key="16">
    <source>
        <dbReference type="SAM" id="Coils"/>
    </source>
</evidence>
<evidence type="ECO:0000256" key="4">
    <source>
        <dbReference type="ARBA" id="ARBA00022475"/>
    </source>
</evidence>
<reference evidence="18" key="1">
    <citation type="submission" date="2018-05" db="EMBL/GenBank/DDBJ databases">
        <title>Genome Sequencing of selected type strains of the family Eggerthellaceae.</title>
        <authorList>
            <person name="Danylec N."/>
            <person name="Stoll D.A."/>
            <person name="Doetsch A."/>
            <person name="Huch M."/>
        </authorList>
    </citation>
    <scope>NUCLEOTIDE SEQUENCE [LARGE SCALE GENOMIC DNA]</scope>
    <source>
        <strain evidence="18">DSM 17537</strain>
    </source>
</reference>
<dbReference type="Pfam" id="PF00430">
    <property type="entry name" value="ATP-synt_B"/>
    <property type="match status" value="1"/>
</dbReference>
<evidence type="ECO:0000256" key="5">
    <source>
        <dbReference type="ARBA" id="ARBA00022547"/>
    </source>
</evidence>
<accession>A0A3N0AG25</accession>
<dbReference type="GO" id="GO:0046933">
    <property type="term" value="F:proton-transporting ATP synthase activity, rotational mechanism"/>
    <property type="evidence" value="ECO:0007669"/>
    <property type="project" value="UniProtKB-UniRule"/>
</dbReference>
<evidence type="ECO:0000256" key="3">
    <source>
        <dbReference type="ARBA" id="ARBA00022448"/>
    </source>
</evidence>
<evidence type="ECO:0000256" key="14">
    <source>
        <dbReference type="HAMAP-Rule" id="MF_01398"/>
    </source>
</evidence>
<evidence type="ECO:0000313" key="17">
    <source>
        <dbReference type="EMBL" id="RNL20733.1"/>
    </source>
</evidence>
<dbReference type="Proteomes" id="UP000267368">
    <property type="component" value="Unassembled WGS sequence"/>
</dbReference>
<keyword evidence="3 14" id="KW-0813">Transport</keyword>
<protein>
    <recommendedName>
        <fullName evidence="14">ATP synthase subunit b</fullName>
    </recommendedName>
    <alternativeName>
        <fullName evidence="14">ATP synthase F(0) sector subunit b</fullName>
    </alternativeName>
    <alternativeName>
        <fullName evidence="14">ATPase subunit I</fullName>
    </alternativeName>
    <alternativeName>
        <fullName evidence="14">F-type ATPase subunit b</fullName>
        <shortName evidence="14">F-ATPase subunit b</shortName>
    </alternativeName>
</protein>
<keyword evidence="8 14" id="KW-1133">Transmembrane helix</keyword>
<dbReference type="RefSeq" id="WP_123197834.1">
    <property type="nucleotide sequence ID" value="NZ_QICB01000002.1"/>
</dbReference>
<dbReference type="InterPro" id="IPR005864">
    <property type="entry name" value="ATP_synth_F0_bsu_bac"/>
</dbReference>
<comment type="function">
    <text evidence="14">Component of the F(0) channel, it forms part of the peripheral stalk, linking F(1) to F(0).</text>
</comment>
<evidence type="ECO:0000256" key="13">
    <source>
        <dbReference type="ARBA" id="ARBA00025830"/>
    </source>
</evidence>
<sequence>MIFTREEQEASELKAYSPKAGKIGAVVVSASAAALCSPAYAFASEGGGVEAILPKMNEFIPMLVAFIILWVVLAKFGWPVFDRMLEKRANTIRDDLKNAEDARLESERLLEEYKQQLAEAKAEASRIVADAKKTGEDVKADITAKAHQEAADMIDKAHAAIEAEKKAAVSELQSSVADLSVAVAGKLIGNDLSDEQHRAMIKRYVEEAGSFNAN</sequence>
<dbReference type="SUPFAM" id="SSF81573">
    <property type="entry name" value="F1F0 ATP synthase subunit B, membrane domain"/>
    <property type="match status" value="1"/>
</dbReference>
<comment type="caution">
    <text evidence="17">The sequence shown here is derived from an EMBL/GenBank/DDBJ whole genome shotgun (WGS) entry which is preliminary data.</text>
</comment>
<organism evidence="17 18">
    <name type="scientific">Slackia faecicanis</name>
    <dbReference type="NCBI Taxonomy" id="255723"/>
    <lineage>
        <taxon>Bacteria</taxon>
        <taxon>Bacillati</taxon>
        <taxon>Actinomycetota</taxon>
        <taxon>Coriobacteriia</taxon>
        <taxon>Eggerthellales</taxon>
        <taxon>Eggerthellaceae</taxon>
        <taxon>Slackia</taxon>
    </lineage>
</organism>
<evidence type="ECO:0000256" key="9">
    <source>
        <dbReference type="ARBA" id="ARBA00023065"/>
    </source>
</evidence>
<comment type="subunit">
    <text evidence="13 14">F-type ATPases have 2 components, F(1) - the catalytic core - and F(0) - the membrane proton channel. F(1) has five subunits: alpha(3), beta(3), gamma(1), delta(1), epsilon(1). F(0) has three main subunits: a(1), b(2) and c(10-14). The alpha and beta chains form an alternating ring which encloses part of the gamma chain. F(1) is attached to F(0) by a central stalk formed by the gamma and epsilon chains, while a peripheral stalk is formed by the delta and b chains.</text>
</comment>
<evidence type="ECO:0000256" key="2">
    <source>
        <dbReference type="ARBA" id="ARBA00005513"/>
    </source>
</evidence>
<dbReference type="NCBIfam" id="TIGR01144">
    <property type="entry name" value="ATP_synt_b"/>
    <property type="match status" value="1"/>
</dbReference>
<dbReference type="Gene3D" id="1.20.5.620">
    <property type="entry name" value="F1F0 ATP synthase subunit B, membrane domain"/>
    <property type="match status" value="1"/>
</dbReference>
<keyword evidence="5 14" id="KW-0138">CF(0)</keyword>
<evidence type="ECO:0000256" key="7">
    <source>
        <dbReference type="ARBA" id="ARBA00022781"/>
    </source>
</evidence>
<dbReference type="EMBL" id="QICB01000002">
    <property type="protein sequence ID" value="RNL20733.1"/>
    <property type="molecule type" value="Genomic_DNA"/>
</dbReference>
<keyword evidence="16" id="KW-0175">Coiled coil</keyword>
<dbReference type="PANTHER" id="PTHR33445:SF1">
    <property type="entry name" value="ATP SYNTHASE SUBUNIT B"/>
    <property type="match status" value="1"/>
</dbReference>
<keyword evidence="11 14" id="KW-0066">ATP synthesis</keyword>
<comment type="function">
    <text evidence="12 14">F(1)F(0) ATP synthase produces ATP from ADP in the presence of a proton or sodium gradient. F-type ATPases consist of two structural domains, F(1) containing the extramembraneous catalytic core and F(0) containing the membrane proton channel, linked together by a central stalk and a peripheral stalk. During catalysis, ATP synthesis in the catalytic domain of F(1) is coupled via a rotary mechanism of the central stalk subunits to proton translocation.</text>
</comment>
<evidence type="ECO:0000256" key="1">
    <source>
        <dbReference type="ARBA" id="ARBA00004162"/>
    </source>
</evidence>
<evidence type="ECO:0000256" key="15">
    <source>
        <dbReference type="RuleBase" id="RU003848"/>
    </source>
</evidence>
<dbReference type="CDD" id="cd06503">
    <property type="entry name" value="ATP-synt_Fo_b"/>
    <property type="match status" value="1"/>
</dbReference>
<dbReference type="InterPro" id="IPR050059">
    <property type="entry name" value="ATP_synthase_B_chain"/>
</dbReference>
<evidence type="ECO:0000256" key="6">
    <source>
        <dbReference type="ARBA" id="ARBA00022692"/>
    </source>
</evidence>
<feature type="transmembrane region" description="Helical" evidence="14">
    <location>
        <begin position="59"/>
        <end position="78"/>
    </location>
</feature>
<evidence type="ECO:0000256" key="8">
    <source>
        <dbReference type="ARBA" id="ARBA00022989"/>
    </source>
</evidence>
<keyword evidence="6 14" id="KW-0812">Transmembrane</keyword>
<gene>
    <name evidence="14 17" type="primary">atpF</name>
    <name evidence="17" type="ORF">DMP07_03910</name>
</gene>
<dbReference type="GO" id="GO:0045259">
    <property type="term" value="C:proton-transporting ATP synthase complex"/>
    <property type="evidence" value="ECO:0007669"/>
    <property type="project" value="UniProtKB-KW"/>
</dbReference>
<dbReference type="HAMAP" id="MF_01398">
    <property type="entry name" value="ATP_synth_b_bprime"/>
    <property type="match status" value="1"/>
</dbReference>
<proteinExistence type="inferred from homology"/>
<comment type="subcellular location">
    <subcellularLocation>
        <location evidence="1 14">Cell membrane</location>
        <topology evidence="1 14">Single-pass membrane protein</topology>
    </subcellularLocation>
</comment>
<feature type="coiled-coil region" evidence="16">
    <location>
        <begin position="92"/>
        <end position="134"/>
    </location>
</feature>
<dbReference type="OrthoDB" id="3177678at2"/>
<keyword evidence="4 14" id="KW-1003">Cell membrane</keyword>
<keyword evidence="9 14" id="KW-0406">Ion transport</keyword>
<dbReference type="PANTHER" id="PTHR33445">
    <property type="entry name" value="ATP SYNTHASE SUBUNIT B', CHLOROPLASTIC"/>
    <property type="match status" value="1"/>
</dbReference>
<dbReference type="AlphaFoldDB" id="A0A3N0AG25"/>
<keyword evidence="18" id="KW-1185">Reference proteome</keyword>
<evidence type="ECO:0000256" key="12">
    <source>
        <dbReference type="ARBA" id="ARBA00025198"/>
    </source>
</evidence>
<evidence type="ECO:0000313" key="18">
    <source>
        <dbReference type="Proteomes" id="UP000267368"/>
    </source>
</evidence>
<keyword evidence="7 14" id="KW-0375">Hydrogen ion transport</keyword>
<dbReference type="GO" id="GO:0046961">
    <property type="term" value="F:proton-transporting ATPase activity, rotational mechanism"/>
    <property type="evidence" value="ECO:0007669"/>
    <property type="project" value="TreeGrafter"/>
</dbReference>
<evidence type="ECO:0000256" key="11">
    <source>
        <dbReference type="ARBA" id="ARBA00023310"/>
    </source>
</evidence>
<keyword evidence="10 14" id="KW-0472">Membrane</keyword>
<dbReference type="GO" id="GO:0005886">
    <property type="term" value="C:plasma membrane"/>
    <property type="evidence" value="ECO:0007669"/>
    <property type="project" value="UniProtKB-SubCell"/>
</dbReference>
<name>A0A3N0AG25_9ACTN</name>
<dbReference type="InterPro" id="IPR002146">
    <property type="entry name" value="ATP_synth_b/b'su_bac/chlpt"/>
</dbReference>
<comment type="similarity">
    <text evidence="2 14 15">Belongs to the ATPase B chain family.</text>
</comment>
<evidence type="ECO:0000256" key="10">
    <source>
        <dbReference type="ARBA" id="ARBA00023136"/>
    </source>
</evidence>